<comment type="similarity">
    <text evidence="1 4">Belongs to the aldehyde dehydrogenase family.</text>
</comment>
<feature type="active site" evidence="3">
    <location>
        <position position="199"/>
    </location>
</feature>
<name>A0AAX0Q768_9EURY</name>
<dbReference type="Proteomes" id="UP000243820">
    <property type="component" value="Unassembled WGS sequence"/>
</dbReference>
<dbReference type="PIRSF" id="PIRSF036492">
    <property type="entry name" value="ALDH"/>
    <property type="match status" value="1"/>
</dbReference>
<dbReference type="PANTHER" id="PTHR43570">
    <property type="entry name" value="ALDEHYDE DEHYDROGENASE"/>
    <property type="match status" value="1"/>
</dbReference>
<dbReference type="Gene3D" id="3.40.605.10">
    <property type="entry name" value="Aldehyde Dehydrogenase, Chain A, domain 1"/>
    <property type="match status" value="1"/>
</dbReference>
<gene>
    <name evidence="6" type="ORF">ASJ83_01250</name>
</gene>
<dbReference type="EMBL" id="LMVO01000034">
    <property type="protein sequence ID" value="PAV08956.1"/>
    <property type="molecule type" value="Genomic_DNA"/>
</dbReference>
<dbReference type="PROSITE" id="PS00687">
    <property type="entry name" value="ALDEHYDE_DEHYDR_GLU"/>
    <property type="match status" value="1"/>
</dbReference>
<evidence type="ECO:0000313" key="6">
    <source>
        <dbReference type="EMBL" id="PAV08956.1"/>
    </source>
</evidence>
<evidence type="ECO:0000256" key="3">
    <source>
        <dbReference type="PROSITE-ProRule" id="PRU10007"/>
    </source>
</evidence>
<dbReference type="SUPFAM" id="SSF53720">
    <property type="entry name" value="ALDH-like"/>
    <property type="match status" value="1"/>
</dbReference>
<organism evidence="6 7">
    <name type="scientific">Methanocorpusculum parvum</name>
    <dbReference type="NCBI Taxonomy" id="2193"/>
    <lineage>
        <taxon>Archaea</taxon>
        <taxon>Methanobacteriati</taxon>
        <taxon>Methanobacteriota</taxon>
        <taxon>Stenosarchaea group</taxon>
        <taxon>Methanomicrobia</taxon>
        <taxon>Methanomicrobiales</taxon>
        <taxon>Methanocorpusculaceae</taxon>
        <taxon>Methanocorpusculum</taxon>
    </lineage>
</organism>
<dbReference type="InterPro" id="IPR029510">
    <property type="entry name" value="Ald_DH_CS_GLU"/>
</dbReference>
<evidence type="ECO:0000259" key="5">
    <source>
        <dbReference type="Pfam" id="PF00171"/>
    </source>
</evidence>
<dbReference type="AlphaFoldDB" id="A0AAX0Q768"/>
<feature type="domain" description="Aldehyde dehydrogenase" evidence="5">
    <location>
        <begin position="10"/>
        <end position="415"/>
    </location>
</feature>
<dbReference type="InterPro" id="IPR012394">
    <property type="entry name" value="Aldehyde_DH_NAD(P)"/>
</dbReference>
<dbReference type="InterPro" id="IPR016161">
    <property type="entry name" value="Ald_DH/histidinol_DH"/>
</dbReference>
<proteinExistence type="inferred from homology"/>
<keyword evidence="7" id="KW-1185">Reference proteome</keyword>
<dbReference type="GO" id="GO:0006081">
    <property type="term" value="P:aldehyde metabolic process"/>
    <property type="evidence" value="ECO:0007669"/>
    <property type="project" value="InterPro"/>
</dbReference>
<dbReference type="GO" id="GO:0004029">
    <property type="term" value="F:aldehyde dehydrogenase (NAD+) activity"/>
    <property type="evidence" value="ECO:0007669"/>
    <property type="project" value="TreeGrafter"/>
</dbReference>
<evidence type="ECO:0000313" key="7">
    <source>
        <dbReference type="Proteomes" id="UP000243820"/>
    </source>
</evidence>
<dbReference type="PROSITE" id="PS00070">
    <property type="entry name" value="ALDEHYDE_DEHYDR_CYS"/>
    <property type="match status" value="1"/>
</dbReference>
<dbReference type="Pfam" id="PF00171">
    <property type="entry name" value="Aldedh"/>
    <property type="match status" value="1"/>
</dbReference>
<keyword evidence="2 4" id="KW-0560">Oxidoreductase</keyword>
<accession>A0AAX0Q768</accession>
<dbReference type="GO" id="GO:0005737">
    <property type="term" value="C:cytoplasm"/>
    <property type="evidence" value="ECO:0007669"/>
    <property type="project" value="TreeGrafter"/>
</dbReference>
<protein>
    <recommendedName>
        <fullName evidence="5">Aldehyde dehydrogenase domain-containing protein</fullName>
    </recommendedName>
</protein>
<sequence length="447" mass="50267">MSIEAHRYFFDAGNTLPIKRRLLALEKLRASIEDHEPEITAALFADLGKCPFEAYAFEIAPVLHEIDYLIRHTKKLLRDEKVRSPLLLFPAKTVIRHDPFGLVLLLSPWNYPFHLFMLPLAGIIAGGNVVIGKTSRRSPETGKIIRTILAEVFPEEWVSVEDEVDLDAQYDYIFFTGGKDAGKMIAEKAARHLTPVTLELGGKNACIVDETTDIPVAAKRIAWGKFANAGQTCIAPDYLLVHSSVRDELVRKLKEEIVTLYGSNPATNGDYGKIVTKEAYDRLISFETPDNLIFRAGEHDPTGRKIAPTILSAGMSDTIMQNEIFGPILPILTWDRKDELEQLIKKDPLALYIFSANKQFCKTLLDLHPSGGVCINDVMMQVANQNSPFGGVGTSGMGKYHGKDSLETFTRKRTVVIRKTRPDIALRYPPYKEKTLKLVKKWRKRLF</sequence>
<comment type="caution">
    <text evidence="6">The sequence shown here is derived from an EMBL/GenBank/DDBJ whole genome shotgun (WGS) entry which is preliminary data.</text>
</comment>
<reference evidence="6 7" key="1">
    <citation type="journal article" date="2017" name="BMC Genomics">
        <title>Genomic analysis of methanogenic archaea reveals a shift towards energy conservation.</title>
        <authorList>
            <person name="Gilmore S.P."/>
            <person name="Henske J.K."/>
            <person name="Sexton J.A."/>
            <person name="Solomon K.V."/>
            <person name="Seppala S."/>
            <person name="Yoo J.I."/>
            <person name="Huyett L.M."/>
            <person name="Pressman A."/>
            <person name="Cogan J.Z."/>
            <person name="Kivenson V."/>
            <person name="Peng X."/>
            <person name="Tan Y."/>
            <person name="Valentine D.L."/>
            <person name="O'Malley M.A."/>
        </authorList>
    </citation>
    <scope>NUCLEOTIDE SEQUENCE [LARGE SCALE GENOMIC DNA]</scope>
    <source>
        <strain evidence="6 7">XII</strain>
    </source>
</reference>
<evidence type="ECO:0000256" key="2">
    <source>
        <dbReference type="ARBA" id="ARBA00023002"/>
    </source>
</evidence>
<dbReference type="InterPro" id="IPR016160">
    <property type="entry name" value="Ald_DH_CS_CYS"/>
</dbReference>
<dbReference type="FunFam" id="3.40.309.10:FF:000003">
    <property type="entry name" value="Aldehyde dehydrogenase"/>
    <property type="match status" value="1"/>
</dbReference>
<dbReference type="InterPro" id="IPR016162">
    <property type="entry name" value="Ald_DH_N"/>
</dbReference>
<dbReference type="PANTHER" id="PTHR43570:SF16">
    <property type="entry name" value="ALDEHYDE DEHYDROGENASE TYPE III, ISOFORM Q"/>
    <property type="match status" value="1"/>
</dbReference>
<evidence type="ECO:0000256" key="1">
    <source>
        <dbReference type="ARBA" id="ARBA00009986"/>
    </source>
</evidence>
<evidence type="ECO:0000256" key="4">
    <source>
        <dbReference type="RuleBase" id="RU003345"/>
    </source>
</evidence>
<dbReference type="InterPro" id="IPR015590">
    <property type="entry name" value="Aldehyde_DH_dom"/>
</dbReference>
<dbReference type="InterPro" id="IPR016163">
    <property type="entry name" value="Ald_DH_C"/>
</dbReference>
<dbReference type="Gene3D" id="3.40.309.10">
    <property type="entry name" value="Aldehyde Dehydrogenase, Chain A, domain 2"/>
    <property type="match status" value="1"/>
</dbReference>